<dbReference type="EMBL" id="CP150096">
    <property type="protein sequence ID" value="WZN47004.1"/>
    <property type="molecule type" value="Genomic_DNA"/>
</dbReference>
<reference evidence="1 2" key="1">
    <citation type="submission" date="2024-03" db="EMBL/GenBank/DDBJ databases">
        <title>Chitinophaga caseinilytica sp. nov., a casein hydrolysing bacterium isolated from forest soil.</title>
        <authorList>
            <person name="Lee D.S."/>
            <person name="Han D.M."/>
            <person name="Baek J.H."/>
            <person name="Choi D.G."/>
            <person name="Jeon J.H."/>
            <person name="Jeon C.O."/>
        </authorList>
    </citation>
    <scope>NUCLEOTIDE SEQUENCE [LARGE SCALE GENOMIC DNA]</scope>
    <source>
        <strain evidence="1 2">KACC 19118</strain>
    </source>
</reference>
<accession>A0ABZ2Z432</accession>
<sequence length="130" mass="14360">MKKSLIACALLATTLFGACKKDKYTGVEFGGTANEISGEWMMNPVTVTGDPASTVVPKYQFGTNSRYSFVQGLHTLPKTETGKYMVIQRPPIGFYVVVFTPDNGAEYNVELHLQSPDVAMFGARMFHRLK</sequence>
<dbReference type="RefSeq" id="WP_341841669.1">
    <property type="nucleotide sequence ID" value="NZ_CP149792.1"/>
</dbReference>
<dbReference type="Proteomes" id="UP001449657">
    <property type="component" value="Chromosome"/>
</dbReference>
<keyword evidence="2" id="KW-1185">Reference proteome</keyword>
<dbReference type="PROSITE" id="PS51257">
    <property type="entry name" value="PROKAR_LIPOPROTEIN"/>
    <property type="match status" value="1"/>
</dbReference>
<organism evidence="1 2">
    <name type="scientific">Chitinophaga caseinilytica</name>
    <dbReference type="NCBI Taxonomy" id="2267521"/>
    <lineage>
        <taxon>Bacteria</taxon>
        <taxon>Pseudomonadati</taxon>
        <taxon>Bacteroidota</taxon>
        <taxon>Chitinophagia</taxon>
        <taxon>Chitinophagales</taxon>
        <taxon>Chitinophagaceae</taxon>
        <taxon>Chitinophaga</taxon>
    </lineage>
</organism>
<evidence type="ECO:0000313" key="1">
    <source>
        <dbReference type="EMBL" id="WZN47004.1"/>
    </source>
</evidence>
<proteinExistence type="predicted"/>
<evidence type="ECO:0000313" key="2">
    <source>
        <dbReference type="Proteomes" id="UP001449657"/>
    </source>
</evidence>
<protein>
    <recommendedName>
        <fullName evidence="3">Lipocalin-like domain-containing protein</fullName>
    </recommendedName>
</protein>
<evidence type="ECO:0008006" key="3">
    <source>
        <dbReference type="Google" id="ProtNLM"/>
    </source>
</evidence>
<gene>
    <name evidence="1" type="ORF">WJU22_02250</name>
</gene>
<name>A0ABZ2Z432_9BACT</name>